<dbReference type="Pfam" id="PF13765">
    <property type="entry name" value="PRY"/>
    <property type="match status" value="1"/>
</dbReference>
<dbReference type="Gene3D" id="2.60.120.920">
    <property type="match status" value="1"/>
</dbReference>
<dbReference type="InterPro" id="IPR001870">
    <property type="entry name" value="B30.2/SPRY"/>
</dbReference>
<evidence type="ECO:0000313" key="2">
    <source>
        <dbReference type="EMBL" id="PWA25986.1"/>
    </source>
</evidence>
<feature type="non-terminal residue" evidence="2">
    <location>
        <position position="1"/>
    </location>
</feature>
<dbReference type="Pfam" id="PF00622">
    <property type="entry name" value="SPRY"/>
    <property type="match status" value="1"/>
</dbReference>
<organism evidence="2 3">
    <name type="scientific">Gambusia affinis</name>
    <name type="common">Western mosquitofish</name>
    <name type="synonym">Heterandria affinis</name>
    <dbReference type="NCBI Taxonomy" id="33528"/>
    <lineage>
        <taxon>Eukaryota</taxon>
        <taxon>Metazoa</taxon>
        <taxon>Chordata</taxon>
        <taxon>Craniata</taxon>
        <taxon>Vertebrata</taxon>
        <taxon>Euteleostomi</taxon>
        <taxon>Actinopterygii</taxon>
        <taxon>Neopterygii</taxon>
        <taxon>Teleostei</taxon>
        <taxon>Neoteleostei</taxon>
        <taxon>Acanthomorphata</taxon>
        <taxon>Ovalentaria</taxon>
        <taxon>Atherinomorphae</taxon>
        <taxon>Cyprinodontiformes</taxon>
        <taxon>Poeciliidae</taxon>
        <taxon>Poeciliinae</taxon>
        <taxon>Gambusia</taxon>
    </lineage>
</organism>
<dbReference type="AlphaFoldDB" id="A0A315VRX4"/>
<dbReference type="PANTHER" id="PTHR24103">
    <property type="entry name" value="E3 UBIQUITIN-PROTEIN LIGASE TRIM"/>
    <property type="match status" value="1"/>
</dbReference>
<proteinExistence type="predicted"/>
<evidence type="ECO:0000259" key="1">
    <source>
        <dbReference type="PROSITE" id="PS50188"/>
    </source>
</evidence>
<dbReference type="PRINTS" id="PR01407">
    <property type="entry name" value="BUTYPHLNCDUF"/>
</dbReference>
<dbReference type="SUPFAM" id="SSF49899">
    <property type="entry name" value="Concanavalin A-like lectins/glucanases"/>
    <property type="match status" value="1"/>
</dbReference>
<feature type="domain" description="B30.2/SPRY" evidence="1">
    <location>
        <begin position="186"/>
        <end position="388"/>
    </location>
</feature>
<dbReference type="InterPro" id="IPR013320">
    <property type="entry name" value="ConA-like_dom_sf"/>
</dbReference>
<gene>
    <name evidence="2" type="ORF">CCH79_00001429</name>
</gene>
<sequence>ETLENHLESLKKQRDAVKHRLKKLAARQSEITKKSAAVRENVAMKYQEIHMVLEEDLRLTLSHLEMEERAAISALDGLMERNCALIQEIEQDLARLSLVLEHCDTEPDSMSFVLHAELDDTETADRVLDVLNQSDPSCVSLDEAKASQILSLTNSMLLLVCSQTPLMKKLLKSCQFPHHLSSLHRYLFRKHFILNFLHFFPDSSEVHLDPETAHPKLVISPKCDSVSYTDAWQKLPDQPGRFDTTLNVISLQGFSFGRHYWEIDVTGKTYWELGVTYPTIPRKGVSEECWLGRGAVSWCVEFFDGEYTAWHGGVPHQLPFTKRFCRIGVMCSFPGGLVTFLEADKMTPLFSFCAGTFSECLHLALCPGHNHSGTNSSPIVICNASSPTSDL</sequence>
<dbReference type="InterPro" id="IPR050143">
    <property type="entry name" value="TRIM/RBCC"/>
</dbReference>
<dbReference type="InterPro" id="IPR003877">
    <property type="entry name" value="SPRY_dom"/>
</dbReference>
<name>A0A315VRX4_GAMAF</name>
<accession>A0A315VRX4</accession>
<comment type="caution">
    <text evidence="2">The sequence shown here is derived from an EMBL/GenBank/DDBJ whole genome shotgun (WGS) entry which is preliminary data.</text>
</comment>
<evidence type="ECO:0000313" key="3">
    <source>
        <dbReference type="Proteomes" id="UP000250572"/>
    </source>
</evidence>
<dbReference type="InterPro" id="IPR043136">
    <property type="entry name" value="B30.2/SPRY_sf"/>
</dbReference>
<dbReference type="PROSITE" id="PS50188">
    <property type="entry name" value="B302_SPRY"/>
    <property type="match status" value="1"/>
</dbReference>
<keyword evidence="3" id="KW-1185">Reference proteome</keyword>
<protein>
    <recommendedName>
        <fullName evidence="1">B30.2/SPRY domain-containing protein</fullName>
    </recommendedName>
</protein>
<reference evidence="2 3" key="1">
    <citation type="journal article" date="2018" name="G3 (Bethesda)">
        <title>A High-Quality Reference Genome for the Invasive Mosquitofish Gambusia affinis Using a Chicago Library.</title>
        <authorList>
            <person name="Hoffberg S.L."/>
            <person name="Troendle N.J."/>
            <person name="Glenn T.C."/>
            <person name="Mahmud O."/>
            <person name="Louha S."/>
            <person name="Chalopin D."/>
            <person name="Bennetzen J.L."/>
            <person name="Mauricio R."/>
        </authorList>
    </citation>
    <scope>NUCLEOTIDE SEQUENCE [LARGE SCALE GENOMIC DNA]</scope>
    <source>
        <strain evidence="2">NE01/NJP1002.9</strain>
        <tissue evidence="2">Muscle</tissue>
    </source>
</reference>
<dbReference type="SMART" id="SM00589">
    <property type="entry name" value="PRY"/>
    <property type="match status" value="1"/>
</dbReference>
<dbReference type="SMART" id="SM00449">
    <property type="entry name" value="SPRY"/>
    <property type="match status" value="1"/>
</dbReference>
<dbReference type="InterPro" id="IPR003879">
    <property type="entry name" value="Butyrophylin_SPRY"/>
</dbReference>
<dbReference type="InterPro" id="IPR006574">
    <property type="entry name" value="PRY"/>
</dbReference>
<dbReference type="EMBL" id="NHOQ01001229">
    <property type="protein sequence ID" value="PWA25986.1"/>
    <property type="molecule type" value="Genomic_DNA"/>
</dbReference>
<dbReference type="Proteomes" id="UP000250572">
    <property type="component" value="Unassembled WGS sequence"/>
</dbReference>